<evidence type="ECO:0000313" key="3">
    <source>
        <dbReference type="Proteomes" id="UP001215598"/>
    </source>
</evidence>
<reference evidence="2" key="1">
    <citation type="submission" date="2023-03" db="EMBL/GenBank/DDBJ databases">
        <title>Massive genome expansion in bonnet fungi (Mycena s.s.) driven by repeated elements and novel gene families across ecological guilds.</title>
        <authorList>
            <consortium name="Lawrence Berkeley National Laboratory"/>
            <person name="Harder C.B."/>
            <person name="Miyauchi S."/>
            <person name="Viragh M."/>
            <person name="Kuo A."/>
            <person name="Thoen E."/>
            <person name="Andreopoulos B."/>
            <person name="Lu D."/>
            <person name="Skrede I."/>
            <person name="Drula E."/>
            <person name="Henrissat B."/>
            <person name="Morin E."/>
            <person name="Kohler A."/>
            <person name="Barry K."/>
            <person name="LaButti K."/>
            <person name="Morin E."/>
            <person name="Salamov A."/>
            <person name="Lipzen A."/>
            <person name="Mereny Z."/>
            <person name="Hegedus B."/>
            <person name="Baldrian P."/>
            <person name="Stursova M."/>
            <person name="Weitz H."/>
            <person name="Taylor A."/>
            <person name="Grigoriev I.V."/>
            <person name="Nagy L.G."/>
            <person name="Martin F."/>
            <person name="Kauserud H."/>
        </authorList>
    </citation>
    <scope>NUCLEOTIDE SEQUENCE</scope>
    <source>
        <strain evidence="2">CBHHK182m</strain>
    </source>
</reference>
<organism evidence="2 3">
    <name type="scientific">Mycena metata</name>
    <dbReference type="NCBI Taxonomy" id="1033252"/>
    <lineage>
        <taxon>Eukaryota</taxon>
        <taxon>Fungi</taxon>
        <taxon>Dikarya</taxon>
        <taxon>Basidiomycota</taxon>
        <taxon>Agaricomycotina</taxon>
        <taxon>Agaricomycetes</taxon>
        <taxon>Agaricomycetidae</taxon>
        <taxon>Agaricales</taxon>
        <taxon>Marasmiineae</taxon>
        <taxon>Mycenaceae</taxon>
        <taxon>Mycena</taxon>
    </lineage>
</organism>
<feature type="compositionally biased region" description="Basic and acidic residues" evidence="1">
    <location>
        <begin position="286"/>
        <end position="296"/>
    </location>
</feature>
<feature type="region of interest" description="Disordered" evidence="1">
    <location>
        <begin position="136"/>
        <end position="319"/>
    </location>
</feature>
<dbReference type="EMBL" id="JARKIB010000033">
    <property type="protein sequence ID" value="KAJ7762215.1"/>
    <property type="molecule type" value="Genomic_DNA"/>
</dbReference>
<keyword evidence="3" id="KW-1185">Reference proteome</keyword>
<dbReference type="Proteomes" id="UP001215598">
    <property type="component" value="Unassembled WGS sequence"/>
</dbReference>
<feature type="compositionally biased region" description="Basic and acidic residues" evidence="1">
    <location>
        <begin position="230"/>
        <end position="239"/>
    </location>
</feature>
<evidence type="ECO:0000313" key="2">
    <source>
        <dbReference type="EMBL" id="KAJ7762215.1"/>
    </source>
</evidence>
<accession>A0AAD7JCV6</accession>
<sequence>MDILLCAAVERAGRDSRQASSATVGEADEHREEIKLETVSHPLPQMIRVWARSGEKRGPQSTPMPRMRDATSLPTSLNARTKLALIRRTITRGRSTLYAIDGLWARPRRCRWKLVAVRDGANADEDGNIFLHEEEREERKGMNGMKPKPGEVKRQRVRTAEGQGGARQLNKEKKVRHEDARAEAGDAPGCNEQIRCSRADPAAQAHDVEPLARNRANANAQGIQVMRGQRGREDAERKQAMHRRSRESAGKRVDAAPITGKSTATREYAGNAPTESKRKSALVQRESQKTEHKDGYTPECKSLPGPETLILKYTRPRRP</sequence>
<feature type="compositionally biased region" description="Basic and acidic residues" evidence="1">
    <location>
        <begin position="169"/>
        <end position="184"/>
    </location>
</feature>
<name>A0AAD7JCV6_9AGAR</name>
<gene>
    <name evidence="2" type="ORF">B0H16DRAFT_1455827</name>
</gene>
<comment type="caution">
    <text evidence="2">The sequence shown here is derived from an EMBL/GenBank/DDBJ whole genome shotgun (WGS) entry which is preliminary data.</text>
</comment>
<dbReference type="AlphaFoldDB" id="A0AAD7JCV6"/>
<proteinExistence type="predicted"/>
<protein>
    <submittedName>
        <fullName evidence="2">Uncharacterized protein</fullName>
    </submittedName>
</protein>
<evidence type="ECO:0000256" key="1">
    <source>
        <dbReference type="SAM" id="MobiDB-lite"/>
    </source>
</evidence>